<evidence type="ECO:0000313" key="3">
    <source>
        <dbReference type="Proteomes" id="UP000800200"/>
    </source>
</evidence>
<protein>
    <submittedName>
        <fullName evidence="2">Uncharacterized protein</fullName>
    </submittedName>
</protein>
<feature type="compositionally biased region" description="Low complexity" evidence="1">
    <location>
        <begin position="466"/>
        <end position="477"/>
    </location>
</feature>
<dbReference type="Proteomes" id="UP000800200">
    <property type="component" value="Unassembled WGS sequence"/>
</dbReference>
<dbReference type="EMBL" id="ML994831">
    <property type="protein sequence ID" value="KAF2174555.1"/>
    <property type="molecule type" value="Genomic_DNA"/>
</dbReference>
<proteinExistence type="predicted"/>
<sequence length="1508" mass="159330">MFPVWKDTLAHGCRMLASRPAADLVGDDGARPHGQSEPAQAMDLLQHGVEVLHAPGLPGRLCRSSGSLGGGFWRHLHGIGRVFERGKELYGLHAKAAGQLGEGRQGKVLKPGLGTEDRLDLDLRLIRHLPRRHPLGGSDPLHDHGDLPEQGIEIPLGAPPLTGPRRLLAVLVRFRESSRRSPLSAHRGCPSITPSPPSRRHSHRLLPAMRPGDREPCPIPTSSSWRRTFCSLPYCPSTSVLCRQMAPRHSPCGGIPPRRRPRRVPRRQILPLGPEEAAHLQPRRSFRAMIVPRAFQVVFGPGVERDRTVSWVGGKPWRTALQDAVRPLGLRVEVTGQTARLLQRWRRGPMPDLERHAVLDWLRLAEPATTALASGLVRPIEVTEAVEPLLVGLGQRLDSYPDPSSAASLLTVGDLAPLREVLAQLGIARLLRLLTWLDAAGTTPEGRGTLLAGDARDAAPAGIAGPPLRARAAGAPRNTPGRYPAGGRVMRHAKLSVALGLAAALSVPAVAQAQSTGSVGCTALTQAAAGAIEARVQADDAAIPQPASVRNLTCLDNFFKGVGLNVIASLLDPTSLLDAIEGQICATVSQAWQSALGSAQCGLTISGFNLGFGGLGGGLMCPRLSFGGGGPPIGTFGTGNNTSGNFYATRSDPMRKFSRTLVIAAALGGGMSALAPRPAHAEWPTFDAITHTLLTQTQQVLNNAMKRVYDNITNIGNLIGDRVTSMGGLLDTKLGDGFTQISNYQRAQISAVGQIADASNTANARVMRDRRNAEIRDEHTPSPQACLALDSGQATSVSQIQGDRIAAAINTVMDARGEGAQGTAAWYGQAQSMTSSNALHLARYCTADEAAASLCTMSVRPNADVRAATFNQEVYTDVDAVNAANDYATNVVQPVVPAALRGDHLSSVEGQNASALRRAYDARMSLARSVFTTQIAMNAPAVTLNDAQRALITARGGTPPDAGSWMQVLSLEVDRRFSDTGWASSLQAMPPAAVSREIAAQLALSNYLALQNLRVGQQIAAVGAANLAVATERGFPGIPPRATQRGPDPLREVFDRMNEARGVLAGHDPKLSQQINEVTRLLHQPDTPRDAALLTRAAYVYQDFTRLAGPVAGVPDNLRAEMGRLASTAPGLENERIRDLMREVPDLRDRSLVHSIRSLAVATGKEGGDQHRPDVLDKVETLERRVMAVSPGFGSPAARHAQPDFATATPAPTSPAPAGGGAPGATRGSSPEERVQASASPGEGARQARQSEAVQPAPAAQSATPAGRSPEAQPATAAQAAPAAQLATAVPASPVERVVAAMIPPRPTSPPWEPPPTQLGERLANYLGNRADNKALEAAEASGQRAIEALRGFAQGASAAVMARINEAARSDPRGIEGVLSEMREGGRHAELRTHFNNALVQEKAVAAAYDAATSAVRQYGADRQAAEAVVLKRSDLAALAGRFERLDAAIGEAASHLPSRQEGKSVVDELGQKVAELVRRAVEGIRNVFQQDQRPAASASSSPSPGP</sequence>
<evidence type="ECO:0000313" key="2">
    <source>
        <dbReference type="EMBL" id="KAF2174555.1"/>
    </source>
</evidence>
<feature type="region of interest" description="Disordered" evidence="1">
    <location>
        <begin position="1191"/>
        <end position="1280"/>
    </location>
</feature>
<feature type="compositionally biased region" description="Low complexity" evidence="1">
    <location>
        <begin position="1250"/>
        <end position="1280"/>
    </location>
</feature>
<reference evidence="2" key="1">
    <citation type="journal article" date="2020" name="Stud. Mycol.">
        <title>101 Dothideomycetes genomes: a test case for predicting lifestyles and emergence of pathogens.</title>
        <authorList>
            <person name="Haridas S."/>
            <person name="Albert R."/>
            <person name="Binder M."/>
            <person name="Bloem J."/>
            <person name="Labutti K."/>
            <person name="Salamov A."/>
            <person name="Andreopoulos B."/>
            <person name="Baker S."/>
            <person name="Barry K."/>
            <person name="Bills G."/>
            <person name="Bluhm B."/>
            <person name="Cannon C."/>
            <person name="Castanera R."/>
            <person name="Culley D."/>
            <person name="Daum C."/>
            <person name="Ezra D."/>
            <person name="Gonzalez J."/>
            <person name="Henrissat B."/>
            <person name="Kuo A."/>
            <person name="Liang C."/>
            <person name="Lipzen A."/>
            <person name="Lutzoni F."/>
            <person name="Magnuson J."/>
            <person name="Mondo S."/>
            <person name="Nolan M."/>
            <person name="Ohm R."/>
            <person name="Pangilinan J."/>
            <person name="Park H.-J."/>
            <person name="Ramirez L."/>
            <person name="Alfaro M."/>
            <person name="Sun H."/>
            <person name="Tritt A."/>
            <person name="Yoshinaga Y."/>
            <person name="Zwiers L.-H."/>
            <person name="Turgeon B."/>
            <person name="Goodwin S."/>
            <person name="Spatafora J."/>
            <person name="Crous P."/>
            <person name="Grigoriev I."/>
        </authorList>
    </citation>
    <scope>NUCLEOTIDE SEQUENCE</scope>
    <source>
        <strain evidence="2">CBS 207.26</strain>
    </source>
</reference>
<gene>
    <name evidence="2" type="ORF">K469DRAFT_687531</name>
</gene>
<organism evidence="2 3">
    <name type="scientific">Zopfia rhizophila CBS 207.26</name>
    <dbReference type="NCBI Taxonomy" id="1314779"/>
    <lineage>
        <taxon>Eukaryota</taxon>
        <taxon>Fungi</taxon>
        <taxon>Dikarya</taxon>
        <taxon>Ascomycota</taxon>
        <taxon>Pezizomycotina</taxon>
        <taxon>Dothideomycetes</taxon>
        <taxon>Dothideomycetes incertae sedis</taxon>
        <taxon>Zopfiaceae</taxon>
        <taxon>Zopfia</taxon>
    </lineage>
</organism>
<feature type="region of interest" description="Disordered" evidence="1">
    <location>
        <begin position="181"/>
        <end position="216"/>
    </location>
</feature>
<accession>A0A6A6D678</accession>
<keyword evidence="3" id="KW-1185">Reference proteome</keyword>
<evidence type="ECO:0000256" key="1">
    <source>
        <dbReference type="SAM" id="MobiDB-lite"/>
    </source>
</evidence>
<feature type="region of interest" description="Disordered" evidence="1">
    <location>
        <begin position="466"/>
        <end position="486"/>
    </location>
</feature>
<name>A0A6A6D678_9PEZI</name>